<dbReference type="InterPro" id="IPR024749">
    <property type="entry name" value="Collagen-bd_put"/>
</dbReference>
<sequence>MPQTLRVILLLLLATTTLFAQKKKRRSSSRKKKAPVTVVSQGIFPLKVSKNGRYLTDKHNRPFLLNADAGWNLLAKLKLEEAKVYLSARNAQQFNTVFVQLLPTEPDDANAYGQFPFASKGDFSNPNEKYFQYVEEVVRYASHLQIVVALAPAWLGCCKTNWDEVQRKNGTDKCRTYGAYLGRRFNKFSNILWVMGGDRDPQQEEIVQRAMAEGIKAEAPHHLMTYHAASSHSSTDVAGKEAWLDFSMIYTYFRGKTGTWTMEMPQVYEASLSEHNKNPRKVFILGESQYEDEKDGNAQVIRRQAYWSLLSGGSGHCYGSSVADFGDDWRQKIQLRGAQDMELYFKIFSGLPWYLFRPDTTDEVLVEGRGTYGNDDYGIVSVLPNNRMAAIYIPTSRTLKVNVGKINGTNIRALWINPQTNKRFIGGYFKPQGIRELTPPTLDEDWLLLLGNVGRK</sequence>
<evidence type="ECO:0000259" key="2">
    <source>
        <dbReference type="Pfam" id="PF13204"/>
    </source>
</evidence>
<evidence type="ECO:0000313" key="3">
    <source>
        <dbReference type="EMBL" id="MBB3837813.1"/>
    </source>
</evidence>
<comment type="caution">
    <text evidence="3">The sequence shown here is derived from an EMBL/GenBank/DDBJ whole genome shotgun (WGS) entry which is preliminary data.</text>
</comment>
<accession>A0A7W5ZIC1</accession>
<gene>
    <name evidence="3" type="ORF">FHS57_001810</name>
</gene>
<organism evidence="3 4">
    <name type="scientific">Runella defluvii</name>
    <dbReference type="NCBI Taxonomy" id="370973"/>
    <lineage>
        <taxon>Bacteria</taxon>
        <taxon>Pseudomonadati</taxon>
        <taxon>Bacteroidota</taxon>
        <taxon>Cytophagia</taxon>
        <taxon>Cytophagales</taxon>
        <taxon>Spirosomataceae</taxon>
        <taxon>Runella</taxon>
    </lineage>
</organism>
<dbReference type="Gene3D" id="3.20.20.80">
    <property type="entry name" value="Glycosidases"/>
    <property type="match status" value="1"/>
</dbReference>
<dbReference type="Pfam" id="PF12904">
    <property type="entry name" value="Collagen_bind_2"/>
    <property type="match status" value="1"/>
</dbReference>
<dbReference type="Pfam" id="PF13204">
    <property type="entry name" value="Apiosidase"/>
    <property type="match status" value="1"/>
</dbReference>
<name>A0A7W5ZIC1_9BACT</name>
<feature type="domain" description="Apiosidase-like catalytic" evidence="2">
    <location>
        <begin position="49"/>
        <end position="353"/>
    </location>
</feature>
<proteinExistence type="predicted"/>
<protein>
    <recommendedName>
        <fullName evidence="5">DUF4038 domain-containing protein</fullName>
    </recommendedName>
</protein>
<evidence type="ECO:0000313" key="4">
    <source>
        <dbReference type="Proteomes" id="UP000541352"/>
    </source>
</evidence>
<dbReference type="EMBL" id="JACIBY010000003">
    <property type="protein sequence ID" value="MBB3837813.1"/>
    <property type="molecule type" value="Genomic_DNA"/>
</dbReference>
<reference evidence="3 4" key="1">
    <citation type="submission" date="2020-08" db="EMBL/GenBank/DDBJ databases">
        <title>Genomic Encyclopedia of Type Strains, Phase IV (KMG-IV): sequencing the most valuable type-strain genomes for metagenomic binning, comparative biology and taxonomic classification.</title>
        <authorList>
            <person name="Goeker M."/>
        </authorList>
    </citation>
    <scope>NUCLEOTIDE SEQUENCE [LARGE SCALE GENOMIC DNA]</scope>
    <source>
        <strain evidence="3 4">DSM 17976</strain>
    </source>
</reference>
<dbReference type="Proteomes" id="UP000541352">
    <property type="component" value="Unassembled WGS sequence"/>
</dbReference>
<dbReference type="PANTHER" id="PTHR37836">
    <property type="entry name" value="LMO1036 PROTEIN"/>
    <property type="match status" value="1"/>
</dbReference>
<dbReference type="InterPro" id="IPR017853">
    <property type="entry name" value="GH"/>
</dbReference>
<dbReference type="SUPFAM" id="SSF51445">
    <property type="entry name" value="(Trans)glycosidases"/>
    <property type="match status" value="1"/>
</dbReference>
<dbReference type="AlphaFoldDB" id="A0A7W5ZIC1"/>
<feature type="domain" description="Putative collagen-binding" evidence="1">
    <location>
        <begin position="385"/>
        <end position="450"/>
    </location>
</feature>
<dbReference type="PANTHER" id="PTHR37836:SF3">
    <property type="entry name" value="ENDOGLUCANASE"/>
    <property type="match status" value="1"/>
</dbReference>
<keyword evidence="4" id="KW-1185">Reference proteome</keyword>
<evidence type="ECO:0008006" key="5">
    <source>
        <dbReference type="Google" id="ProtNLM"/>
    </source>
</evidence>
<evidence type="ECO:0000259" key="1">
    <source>
        <dbReference type="Pfam" id="PF12904"/>
    </source>
</evidence>
<dbReference type="InterPro" id="IPR025277">
    <property type="entry name" value="Apiosidase-like_cat_dom"/>
</dbReference>